<evidence type="ECO:0000313" key="8">
    <source>
        <dbReference type="Proteomes" id="UP000657372"/>
    </source>
</evidence>
<feature type="transmembrane region" description="Helical" evidence="5">
    <location>
        <begin position="118"/>
        <end position="139"/>
    </location>
</feature>
<dbReference type="Pfam" id="PF00892">
    <property type="entry name" value="EamA"/>
    <property type="match status" value="1"/>
</dbReference>
<feature type="transmembrane region" description="Helical" evidence="5">
    <location>
        <begin position="269"/>
        <end position="288"/>
    </location>
</feature>
<feature type="domain" description="EamA" evidence="6">
    <location>
        <begin position="4"/>
        <end position="135"/>
    </location>
</feature>
<feature type="transmembrane region" description="Helical" evidence="5">
    <location>
        <begin position="211"/>
        <end position="231"/>
    </location>
</feature>
<dbReference type="PANTHER" id="PTHR22911">
    <property type="entry name" value="ACYL-MALONYL CONDENSING ENZYME-RELATED"/>
    <property type="match status" value="1"/>
</dbReference>
<dbReference type="PANTHER" id="PTHR22911:SF6">
    <property type="entry name" value="SOLUTE CARRIER FAMILY 35 MEMBER G1"/>
    <property type="match status" value="1"/>
</dbReference>
<dbReference type="InterPro" id="IPR000620">
    <property type="entry name" value="EamA_dom"/>
</dbReference>
<dbReference type="Proteomes" id="UP000657372">
    <property type="component" value="Unassembled WGS sequence"/>
</dbReference>
<evidence type="ECO:0000313" key="7">
    <source>
        <dbReference type="EMBL" id="MBF8177447.1"/>
    </source>
</evidence>
<keyword evidence="3 5" id="KW-1133">Transmembrane helix</keyword>
<dbReference type="RefSeq" id="WP_195875139.1">
    <property type="nucleotide sequence ID" value="NZ_JADOEL010000004.1"/>
</dbReference>
<feature type="transmembrane region" description="Helical" evidence="5">
    <location>
        <begin position="145"/>
        <end position="165"/>
    </location>
</feature>
<keyword evidence="8" id="KW-1185">Reference proteome</keyword>
<proteinExistence type="predicted"/>
<comment type="caution">
    <text evidence="7">The sequence shown here is derived from an EMBL/GenBank/DDBJ whole genome shotgun (WGS) entry which is preliminary data.</text>
</comment>
<dbReference type="SUPFAM" id="SSF103481">
    <property type="entry name" value="Multidrug resistance efflux transporter EmrE"/>
    <property type="match status" value="2"/>
</dbReference>
<evidence type="ECO:0000256" key="4">
    <source>
        <dbReference type="ARBA" id="ARBA00023136"/>
    </source>
</evidence>
<feature type="transmembrane region" description="Helical" evidence="5">
    <location>
        <begin position="177"/>
        <end position="199"/>
    </location>
</feature>
<organism evidence="7 8">
    <name type="scientific">Herminiimonas contaminans</name>
    <dbReference type="NCBI Taxonomy" id="1111140"/>
    <lineage>
        <taxon>Bacteria</taxon>
        <taxon>Pseudomonadati</taxon>
        <taxon>Pseudomonadota</taxon>
        <taxon>Betaproteobacteria</taxon>
        <taxon>Burkholderiales</taxon>
        <taxon>Oxalobacteraceae</taxon>
        <taxon>Herminiimonas</taxon>
    </lineage>
</organism>
<keyword evidence="4 5" id="KW-0472">Membrane</keyword>
<evidence type="ECO:0000256" key="2">
    <source>
        <dbReference type="ARBA" id="ARBA00022692"/>
    </source>
</evidence>
<feature type="transmembrane region" description="Helical" evidence="5">
    <location>
        <begin position="64"/>
        <end position="86"/>
    </location>
</feature>
<protein>
    <submittedName>
        <fullName evidence="7">DMT family transporter</fullName>
    </submittedName>
</protein>
<evidence type="ECO:0000256" key="3">
    <source>
        <dbReference type="ARBA" id="ARBA00022989"/>
    </source>
</evidence>
<keyword evidence="2 5" id="KW-0812">Transmembrane</keyword>
<feature type="transmembrane region" description="Helical" evidence="5">
    <location>
        <begin position="92"/>
        <end position="111"/>
    </location>
</feature>
<name>A0ABS0ERI0_9BURK</name>
<evidence type="ECO:0000259" key="6">
    <source>
        <dbReference type="Pfam" id="PF00892"/>
    </source>
</evidence>
<feature type="transmembrane region" description="Helical" evidence="5">
    <location>
        <begin position="243"/>
        <end position="263"/>
    </location>
</feature>
<dbReference type="EMBL" id="JADOEL010000004">
    <property type="protein sequence ID" value="MBF8177447.1"/>
    <property type="molecule type" value="Genomic_DNA"/>
</dbReference>
<comment type="subcellular location">
    <subcellularLocation>
        <location evidence="1">Membrane</location>
        <topology evidence="1">Multi-pass membrane protein</topology>
    </subcellularLocation>
</comment>
<reference evidence="7 8" key="1">
    <citation type="submission" date="2020-11" db="EMBL/GenBank/DDBJ databases">
        <title>WGS of Herminiimonas contaminans strain Marseille-Q4544 isolated from planarians Schmidtea mediterranea.</title>
        <authorList>
            <person name="Kangale L."/>
        </authorList>
    </citation>
    <scope>NUCLEOTIDE SEQUENCE [LARGE SCALE GENOMIC DNA]</scope>
    <source>
        <strain evidence="7 8">Marseille-Q4544</strain>
    </source>
</reference>
<dbReference type="InterPro" id="IPR037185">
    <property type="entry name" value="EmrE-like"/>
</dbReference>
<accession>A0ABS0ERI0</accession>
<evidence type="ECO:0000256" key="1">
    <source>
        <dbReference type="ARBA" id="ARBA00004141"/>
    </source>
</evidence>
<evidence type="ECO:0000256" key="5">
    <source>
        <dbReference type="SAM" id="Phobius"/>
    </source>
</evidence>
<gene>
    <name evidence="7" type="ORF">IXC47_07130</name>
</gene>
<sequence>MQSLWMLVATLMFSIMGVCVKLASETYSVAEIIMYRGFIGVIFIYILILQQGGSLRTHLIWQHLWRCVVGVTALWLWFCAIGLLPLATAMTLNYMAPIWISGILFVAAWRAGKRRFEWGLVLAITASFVGVTLLLRPSIHADQWLGGFLGLCSGALSALAYLQVRHLGQLGEPESRVVFYFSATGFIAGLGGCLFGPGLNGEAITLARAHSTYGLFLLLSIGVLAAIAQMAMTRAYRLGNTLVTANLQYTGIVFSSIWGVLIWSDILGFLSWLGIAIILVSGIVATFYNIRNSATVKTVTPADPISTEL</sequence>
<feature type="transmembrane region" description="Helical" evidence="5">
    <location>
        <begin position="33"/>
        <end position="52"/>
    </location>
</feature>